<evidence type="ECO:0000313" key="4">
    <source>
        <dbReference type="EMBL" id="KAJ5381028.1"/>
    </source>
</evidence>
<dbReference type="GO" id="GO:0016651">
    <property type="term" value="F:oxidoreductase activity, acting on NAD(P)H"/>
    <property type="evidence" value="ECO:0007669"/>
    <property type="project" value="InterPro"/>
</dbReference>
<organism evidence="4 5">
    <name type="scientific">Penicillium cataractarum</name>
    <dbReference type="NCBI Taxonomy" id="2100454"/>
    <lineage>
        <taxon>Eukaryota</taxon>
        <taxon>Fungi</taxon>
        <taxon>Dikarya</taxon>
        <taxon>Ascomycota</taxon>
        <taxon>Pezizomycotina</taxon>
        <taxon>Eurotiomycetes</taxon>
        <taxon>Eurotiomycetidae</taxon>
        <taxon>Eurotiales</taxon>
        <taxon>Aspergillaceae</taxon>
        <taxon>Penicillium</taxon>
    </lineage>
</organism>
<keyword evidence="5" id="KW-1185">Reference proteome</keyword>
<dbReference type="RefSeq" id="XP_056558599.1">
    <property type="nucleotide sequence ID" value="XM_056696387.1"/>
</dbReference>
<comment type="similarity">
    <text evidence="1">Belongs to the zinc-containing alcohol dehydrogenase family.</text>
</comment>
<dbReference type="PANTHER" id="PTHR45348">
    <property type="entry name" value="HYPOTHETICAL OXIDOREDUCTASE (EUROFUNG)"/>
    <property type="match status" value="1"/>
</dbReference>
<evidence type="ECO:0000259" key="3">
    <source>
        <dbReference type="SMART" id="SM00829"/>
    </source>
</evidence>
<dbReference type="PANTHER" id="PTHR45348:SF2">
    <property type="entry name" value="ZINC-TYPE ALCOHOL DEHYDROGENASE-LIKE PROTEIN C2E1P3.01"/>
    <property type="match status" value="1"/>
</dbReference>
<gene>
    <name evidence="4" type="ORF">N7496_003456</name>
</gene>
<dbReference type="OrthoDB" id="3509362at2759"/>
<comment type="caution">
    <text evidence="4">The sequence shown here is derived from an EMBL/GenBank/DDBJ whole genome shotgun (WGS) entry which is preliminary data.</text>
</comment>
<keyword evidence="2" id="KW-0560">Oxidoreductase</keyword>
<proteinExistence type="inferred from homology"/>
<dbReference type="InterPro" id="IPR047122">
    <property type="entry name" value="Trans-enoyl_RdTase-like"/>
</dbReference>
<dbReference type="Gene3D" id="3.40.50.720">
    <property type="entry name" value="NAD(P)-binding Rossmann-like Domain"/>
    <property type="match status" value="1"/>
</dbReference>
<dbReference type="CDD" id="cd08249">
    <property type="entry name" value="enoyl_reductase_like"/>
    <property type="match status" value="1"/>
</dbReference>
<dbReference type="InterPro" id="IPR013154">
    <property type="entry name" value="ADH-like_N"/>
</dbReference>
<accession>A0A9W9SR87</accession>
<evidence type="ECO:0000313" key="5">
    <source>
        <dbReference type="Proteomes" id="UP001147782"/>
    </source>
</evidence>
<reference evidence="4" key="1">
    <citation type="submission" date="2022-11" db="EMBL/GenBank/DDBJ databases">
        <authorList>
            <person name="Petersen C."/>
        </authorList>
    </citation>
    <scope>NUCLEOTIDE SEQUENCE</scope>
    <source>
        <strain evidence="4">IBT 29864</strain>
    </source>
</reference>
<dbReference type="GeneID" id="81435564"/>
<dbReference type="Gene3D" id="3.90.180.10">
    <property type="entry name" value="Medium-chain alcohol dehydrogenases, catalytic domain"/>
    <property type="match status" value="1"/>
</dbReference>
<dbReference type="SMART" id="SM00829">
    <property type="entry name" value="PKS_ER"/>
    <property type="match status" value="1"/>
</dbReference>
<dbReference type="InterPro" id="IPR036291">
    <property type="entry name" value="NAD(P)-bd_dom_sf"/>
</dbReference>
<reference evidence="4" key="2">
    <citation type="journal article" date="2023" name="IMA Fungus">
        <title>Comparative genomic study of the Penicillium genus elucidates a diverse pangenome and 15 lateral gene transfer events.</title>
        <authorList>
            <person name="Petersen C."/>
            <person name="Sorensen T."/>
            <person name="Nielsen M.R."/>
            <person name="Sondergaard T.E."/>
            <person name="Sorensen J.L."/>
            <person name="Fitzpatrick D.A."/>
            <person name="Frisvad J.C."/>
            <person name="Nielsen K.L."/>
        </authorList>
    </citation>
    <scope>NUCLEOTIDE SEQUENCE</scope>
    <source>
        <strain evidence="4">IBT 29864</strain>
    </source>
</reference>
<dbReference type="InterPro" id="IPR020843">
    <property type="entry name" value="ER"/>
</dbReference>
<dbReference type="SUPFAM" id="SSF50129">
    <property type="entry name" value="GroES-like"/>
    <property type="match status" value="1"/>
</dbReference>
<evidence type="ECO:0000256" key="1">
    <source>
        <dbReference type="ARBA" id="ARBA00008072"/>
    </source>
</evidence>
<sequence>MENLAAWIKFPKTDVVLETTLKYTPGIGQVLVKVESIGFNPVEPKIQKWSALPFKYPGILGISFAGTVEQVGPSVTSVKVGDHVVVSKSNEDGDDASFSAYQKFALARVSRLAKLDQNVSLDAAAVSITNSATVVAALSAKLGLRRPPVTGKLEPNGKKVLIYGGSSNCGGHAVKYASDAGYEVITTSSPGRKDIVQQLGPAQIIDHTIPKEQLIERLRSHGPYDAVFDAIGLPAATEILVAMFGDETVSYHSTLPPMGPVRVPSNITINFASYPSLLDQPENEEIRSWFFETYFPQGLCNGQILPGAIMKKDRGLNSIQGILDILLENPTKRFVCNPQDTE</sequence>
<dbReference type="InterPro" id="IPR011032">
    <property type="entry name" value="GroES-like_sf"/>
</dbReference>
<dbReference type="AlphaFoldDB" id="A0A9W9SR87"/>
<name>A0A9W9SR87_9EURO</name>
<dbReference type="Proteomes" id="UP001147782">
    <property type="component" value="Unassembled WGS sequence"/>
</dbReference>
<evidence type="ECO:0000256" key="2">
    <source>
        <dbReference type="ARBA" id="ARBA00023002"/>
    </source>
</evidence>
<feature type="domain" description="Enoyl reductase (ER)" evidence="3">
    <location>
        <begin position="18"/>
        <end position="269"/>
    </location>
</feature>
<protein>
    <submittedName>
        <fullName evidence="4">Zinc-type alcohol dehydrogenase-like protein</fullName>
    </submittedName>
</protein>
<dbReference type="EMBL" id="JAPZBS010000002">
    <property type="protein sequence ID" value="KAJ5381028.1"/>
    <property type="molecule type" value="Genomic_DNA"/>
</dbReference>
<dbReference type="SUPFAM" id="SSF51735">
    <property type="entry name" value="NAD(P)-binding Rossmann-fold domains"/>
    <property type="match status" value="1"/>
</dbReference>
<dbReference type="Pfam" id="PF08240">
    <property type="entry name" value="ADH_N"/>
    <property type="match status" value="1"/>
</dbReference>